<sequence length="898" mass="99367">MNPNPQPPQWASRLLVAVCPPDLTEELLGDLYEQFMEEIAKNGEAKARRKYIIEVLKFVRPYFLTRKAETPAKTYVLNPYPSPFFLHPGMLRNYLTIAFRNLWKSKGYTTVNVTGLSVAFCICVFLFLVSYLQLTFDSFHEDRDRIFKTYFVSNNPDGTERQGAMSLPVGPALEADYPEIEGFARVMSGRKSTVEVNGKYFDKLVVMTDPDFFDIFSFKLLQGNKVNVLNNLGNIVISRNMAEAIFGSEDPMGKSLAVGSGSNRKDYVVTGVSEDVPSNSSIQYDALIRIENGDNYASDKNNWAANSHALFIKLPANVEHAAFEMRLKAFSKKYFAGTIKELREKGAKPDQFGDIFAVRLQNLGKVHFDREISGGKGAPIALIYTLLAIAFFILLIACINFINLSIARSFTRAREVGVRKSLGALKKQLFVQIWGETTMICLVGFLGGALLTWASLSAFNATFGSNLTFEYMLKPGFVMLILGVFAVVTFIAGGYPAWQMAKFNAVEVLKGKVSMKKPGILRNSLIVTQFSISTLLVCCTIIAVQQVDHMQSVPLGFQKEQVISIPVGNQLNGRQILARMRNTLASDPAIISITGTGVNLGKGKDRVSSRSIAGFKYKGKDVATDWLLIDFDYLKTLNIKVKAGRDFDSSFAADSTNRVIISESMAKMIGEKNPVGMLLGDDADTSGTKSQIIGVIPDFHLYSLADDRMPLTMHISGSESIYYILVRVAPHNLEGSLEKLKSVWTQVAPQTEFMGTFLDENLAGWYENERRLSQICSLASGIAIFLSCLGLFAIALMVIEQRTKEIGIRKVMGASIPGIIFVLSRDFVKLVGVALLIAIPLAWFGMQQWLANYPERIQLSIWVFAGVAAAAVLITFITVGFHTVKAALVNPVRSLRSE</sequence>
<proteinExistence type="predicted"/>
<dbReference type="Pfam" id="PF02687">
    <property type="entry name" value="FtsX"/>
    <property type="match status" value="2"/>
</dbReference>
<comment type="subcellular location">
    <subcellularLocation>
        <location evidence="1">Cell membrane</location>
        <topology evidence="1">Multi-pass membrane protein</topology>
    </subcellularLocation>
</comment>
<evidence type="ECO:0000256" key="5">
    <source>
        <dbReference type="ARBA" id="ARBA00023136"/>
    </source>
</evidence>
<keyword evidence="10" id="KW-1185">Reference proteome</keyword>
<gene>
    <name evidence="9" type="ORF">ON006_13165</name>
</gene>
<evidence type="ECO:0000259" key="8">
    <source>
        <dbReference type="Pfam" id="PF12704"/>
    </source>
</evidence>
<dbReference type="Pfam" id="PF12704">
    <property type="entry name" value="MacB_PCD"/>
    <property type="match status" value="1"/>
</dbReference>
<dbReference type="InterPro" id="IPR050250">
    <property type="entry name" value="Macrolide_Exporter_MacB"/>
</dbReference>
<feature type="transmembrane region" description="Helical" evidence="6">
    <location>
        <begin position="778"/>
        <end position="799"/>
    </location>
</feature>
<evidence type="ECO:0000256" key="3">
    <source>
        <dbReference type="ARBA" id="ARBA00022692"/>
    </source>
</evidence>
<dbReference type="GO" id="GO:0022857">
    <property type="term" value="F:transmembrane transporter activity"/>
    <property type="evidence" value="ECO:0007669"/>
    <property type="project" value="TreeGrafter"/>
</dbReference>
<feature type="transmembrane region" description="Helical" evidence="6">
    <location>
        <begin position="476"/>
        <end position="498"/>
    </location>
</feature>
<feature type="transmembrane region" description="Helical" evidence="6">
    <location>
        <begin position="110"/>
        <end position="132"/>
    </location>
</feature>
<feature type="domain" description="ABC3 transporter permease C-terminal" evidence="7">
    <location>
        <begin position="388"/>
        <end position="504"/>
    </location>
</feature>
<dbReference type="InterPro" id="IPR047699">
    <property type="entry name" value="Permease_put_prefix"/>
</dbReference>
<dbReference type="EMBL" id="CP112998">
    <property type="protein sequence ID" value="WAC14887.1"/>
    <property type="molecule type" value="Genomic_DNA"/>
</dbReference>
<dbReference type="PANTHER" id="PTHR30572">
    <property type="entry name" value="MEMBRANE COMPONENT OF TRANSPORTER-RELATED"/>
    <property type="match status" value="1"/>
</dbReference>
<dbReference type="KEGG" id="dpf:ON006_13165"/>
<reference evidence="9" key="1">
    <citation type="submission" date="2022-11" db="EMBL/GenBank/DDBJ databases">
        <title>Dyadobacter pollutisoli sp. nov., isolated from plastic dumped soil.</title>
        <authorList>
            <person name="Kim J.M."/>
            <person name="Kim K.R."/>
            <person name="Lee J.K."/>
            <person name="Hao L."/>
            <person name="Jeon C.O."/>
        </authorList>
    </citation>
    <scope>NUCLEOTIDE SEQUENCE</scope>
    <source>
        <strain evidence="9">U1</strain>
    </source>
</reference>
<feature type="transmembrane region" description="Helical" evidence="6">
    <location>
        <begin position="429"/>
        <end position="456"/>
    </location>
</feature>
<keyword evidence="3 6" id="KW-0812">Transmembrane</keyword>
<evidence type="ECO:0000259" key="7">
    <source>
        <dbReference type="Pfam" id="PF02687"/>
    </source>
</evidence>
<keyword evidence="4 6" id="KW-1133">Transmembrane helix</keyword>
<feature type="transmembrane region" description="Helical" evidence="6">
    <location>
        <begin position="811"/>
        <end position="839"/>
    </location>
</feature>
<evidence type="ECO:0000256" key="4">
    <source>
        <dbReference type="ARBA" id="ARBA00022989"/>
    </source>
</evidence>
<evidence type="ECO:0000256" key="2">
    <source>
        <dbReference type="ARBA" id="ARBA00022475"/>
    </source>
</evidence>
<dbReference type="AlphaFoldDB" id="A0A9E8NH29"/>
<organism evidence="9 10">
    <name type="scientific">Dyadobacter pollutisoli</name>
    <dbReference type="NCBI Taxonomy" id="2910158"/>
    <lineage>
        <taxon>Bacteria</taxon>
        <taxon>Pseudomonadati</taxon>
        <taxon>Bacteroidota</taxon>
        <taxon>Cytophagia</taxon>
        <taxon>Cytophagales</taxon>
        <taxon>Spirosomataceae</taxon>
        <taxon>Dyadobacter</taxon>
    </lineage>
</organism>
<accession>A0A9E8NH29</accession>
<dbReference type="NCBIfam" id="NF038404">
    <property type="entry name" value="perm_prefix_2"/>
    <property type="match status" value="1"/>
</dbReference>
<dbReference type="InterPro" id="IPR025857">
    <property type="entry name" value="MacB_PCD"/>
</dbReference>
<dbReference type="RefSeq" id="WP_244820254.1">
    <property type="nucleotide sequence ID" value="NZ_CP112998.1"/>
</dbReference>
<feature type="transmembrane region" description="Helical" evidence="6">
    <location>
        <begin position="519"/>
        <end position="544"/>
    </location>
</feature>
<evidence type="ECO:0000256" key="6">
    <source>
        <dbReference type="SAM" id="Phobius"/>
    </source>
</evidence>
<protein>
    <submittedName>
        <fullName evidence="9">Permease prefix domain 2-containing transporter</fullName>
    </submittedName>
</protein>
<dbReference type="InterPro" id="IPR003838">
    <property type="entry name" value="ABC3_permease_C"/>
</dbReference>
<feature type="transmembrane region" description="Helical" evidence="6">
    <location>
        <begin position="381"/>
        <end position="404"/>
    </location>
</feature>
<feature type="domain" description="ABC3 transporter permease C-terminal" evidence="7">
    <location>
        <begin position="778"/>
        <end position="884"/>
    </location>
</feature>
<dbReference type="GO" id="GO:0005886">
    <property type="term" value="C:plasma membrane"/>
    <property type="evidence" value="ECO:0007669"/>
    <property type="project" value="UniProtKB-SubCell"/>
</dbReference>
<feature type="transmembrane region" description="Helical" evidence="6">
    <location>
        <begin position="859"/>
        <end position="884"/>
    </location>
</feature>
<dbReference type="PANTHER" id="PTHR30572:SF18">
    <property type="entry name" value="ABC-TYPE MACROLIDE FAMILY EXPORT SYSTEM PERMEASE COMPONENT 2"/>
    <property type="match status" value="1"/>
</dbReference>
<feature type="domain" description="MacB-like periplasmic core" evidence="8">
    <location>
        <begin position="116"/>
        <end position="328"/>
    </location>
</feature>
<dbReference type="Proteomes" id="UP001164653">
    <property type="component" value="Chromosome"/>
</dbReference>
<keyword evidence="2" id="KW-1003">Cell membrane</keyword>
<evidence type="ECO:0000313" key="10">
    <source>
        <dbReference type="Proteomes" id="UP001164653"/>
    </source>
</evidence>
<name>A0A9E8NH29_9BACT</name>
<evidence type="ECO:0000256" key="1">
    <source>
        <dbReference type="ARBA" id="ARBA00004651"/>
    </source>
</evidence>
<keyword evidence="5 6" id="KW-0472">Membrane</keyword>
<evidence type="ECO:0000313" key="9">
    <source>
        <dbReference type="EMBL" id="WAC14887.1"/>
    </source>
</evidence>